<name>A0A6C0KVT1_9ZZZZ</name>
<organism evidence="1">
    <name type="scientific">viral metagenome</name>
    <dbReference type="NCBI Taxonomy" id="1070528"/>
    <lineage>
        <taxon>unclassified sequences</taxon>
        <taxon>metagenomes</taxon>
        <taxon>organismal metagenomes</taxon>
    </lineage>
</organism>
<accession>A0A6C0KVT1</accession>
<dbReference type="EMBL" id="MN740995">
    <property type="protein sequence ID" value="QHU22082.1"/>
    <property type="molecule type" value="Genomic_DNA"/>
</dbReference>
<evidence type="ECO:0000313" key="1">
    <source>
        <dbReference type="EMBL" id="QHU22082.1"/>
    </source>
</evidence>
<protein>
    <submittedName>
        <fullName evidence="1">Uncharacterized protein</fullName>
    </submittedName>
</protein>
<sequence length="244" mass="28842">MKTCVQHRAYYDNWLHDHPAISGWTWGGPSVDEFKFQVENGHVQITTDYVQAIKNPPQRGHDYYSDFYMYLVGLPDIDPFCNIPMLAEVVRRFCTTDIMGATRTIDSMFGSLFTNPHFCAGKFIFLVCRCLDDLLKPNRFVATQRDAASRILEKFSMRPEFESLAYNPKLREILHKTLHEHAIWHLLVPVLDSSKQVWLTKIQTRLDFMKEEFVERSHHPDRFWDWCLDQEQKEDIGSSFRNRF</sequence>
<proteinExistence type="predicted"/>
<reference evidence="1" key="1">
    <citation type="journal article" date="2020" name="Nature">
        <title>Giant virus diversity and host interactions through global metagenomics.</title>
        <authorList>
            <person name="Schulz F."/>
            <person name="Roux S."/>
            <person name="Paez-Espino D."/>
            <person name="Jungbluth S."/>
            <person name="Walsh D.A."/>
            <person name="Denef V.J."/>
            <person name="McMahon K.D."/>
            <person name="Konstantinidis K.T."/>
            <person name="Eloe-Fadrosh E.A."/>
            <person name="Kyrpides N.C."/>
            <person name="Woyke T."/>
        </authorList>
    </citation>
    <scope>NUCLEOTIDE SEQUENCE</scope>
    <source>
        <strain evidence="1">GVMAG-S-3300013286-35</strain>
    </source>
</reference>
<dbReference type="AlphaFoldDB" id="A0A6C0KVT1"/>